<dbReference type="Pfam" id="PF05136">
    <property type="entry name" value="Phage_portal_2"/>
    <property type="match status" value="1"/>
</dbReference>
<protein>
    <submittedName>
        <fullName evidence="1">Uncharacterized protein</fullName>
    </submittedName>
</protein>
<dbReference type="GO" id="GO:0005198">
    <property type="term" value="F:structural molecule activity"/>
    <property type="evidence" value="ECO:0007669"/>
    <property type="project" value="InterPro"/>
</dbReference>
<organism evidence="1">
    <name type="scientific">marine sediment metagenome</name>
    <dbReference type="NCBI Taxonomy" id="412755"/>
    <lineage>
        <taxon>unclassified sequences</taxon>
        <taxon>metagenomes</taxon>
        <taxon>ecological metagenomes</taxon>
    </lineage>
</organism>
<evidence type="ECO:0000313" key="1">
    <source>
        <dbReference type="EMBL" id="KKL47549.1"/>
    </source>
</evidence>
<dbReference type="EMBL" id="LAZR01033623">
    <property type="protein sequence ID" value="KKL47549.1"/>
    <property type="molecule type" value="Genomic_DNA"/>
</dbReference>
<gene>
    <name evidence="1" type="ORF">LCGC14_2334410</name>
</gene>
<dbReference type="AlphaFoldDB" id="A0A0F9CER0"/>
<dbReference type="InterPro" id="IPR006429">
    <property type="entry name" value="Phage_lambda_portal"/>
</dbReference>
<proteinExistence type="predicted"/>
<feature type="non-terminal residue" evidence="1">
    <location>
        <position position="1"/>
    </location>
</feature>
<dbReference type="GO" id="GO:0019068">
    <property type="term" value="P:virion assembly"/>
    <property type="evidence" value="ECO:0007669"/>
    <property type="project" value="InterPro"/>
</dbReference>
<sequence length="94" mass="10337">RVADADGVVDFYGLQALAVRSTIEGGDCFIRLRNRRAGEAGTVPLQLQVLEGEMVPLHKTQSARGRNRIRSDYEFNAQGAKLDVAPLRPGRTSR</sequence>
<reference evidence="1" key="1">
    <citation type="journal article" date="2015" name="Nature">
        <title>Complex archaea that bridge the gap between prokaryotes and eukaryotes.</title>
        <authorList>
            <person name="Spang A."/>
            <person name="Saw J.H."/>
            <person name="Jorgensen S.L."/>
            <person name="Zaremba-Niedzwiedzka K."/>
            <person name="Martijn J."/>
            <person name="Lind A.E."/>
            <person name="van Eijk R."/>
            <person name="Schleper C."/>
            <person name="Guy L."/>
            <person name="Ettema T.J."/>
        </authorList>
    </citation>
    <scope>NUCLEOTIDE SEQUENCE</scope>
</reference>
<accession>A0A0F9CER0</accession>
<comment type="caution">
    <text evidence="1">The sequence shown here is derived from an EMBL/GenBank/DDBJ whole genome shotgun (WGS) entry which is preliminary data.</text>
</comment>
<name>A0A0F9CER0_9ZZZZ</name>